<keyword evidence="3" id="KW-1185">Reference proteome</keyword>
<name>A0A6A5ZWZ5_9PLEO</name>
<feature type="region of interest" description="Disordered" evidence="1">
    <location>
        <begin position="1"/>
        <end position="36"/>
    </location>
</feature>
<evidence type="ECO:0000256" key="1">
    <source>
        <dbReference type="SAM" id="MobiDB-lite"/>
    </source>
</evidence>
<protein>
    <submittedName>
        <fullName evidence="2">Uncharacterized protein</fullName>
    </submittedName>
</protein>
<dbReference type="EMBL" id="ML977526">
    <property type="protein sequence ID" value="KAF2123545.1"/>
    <property type="molecule type" value="Genomic_DNA"/>
</dbReference>
<dbReference type="OrthoDB" id="4732550at2759"/>
<dbReference type="GeneID" id="54413066"/>
<organism evidence="2 3">
    <name type="scientific">Dothidotthia symphoricarpi CBS 119687</name>
    <dbReference type="NCBI Taxonomy" id="1392245"/>
    <lineage>
        <taxon>Eukaryota</taxon>
        <taxon>Fungi</taxon>
        <taxon>Dikarya</taxon>
        <taxon>Ascomycota</taxon>
        <taxon>Pezizomycotina</taxon>
        <taxon>Dothideomycetes</taxon>
        <taxon>Pleosporomycetidae</taxon>
        <taxon>Pleosporales</taxon>
        <taxon>Dothidotthiaceae</taxon>
        <taxon>Dothidotthia</taxon>
    </lineage>
</organism>
<sequence>MSLQLHIHTSQECRPSSKGRSRNLVRFSEPPDSPAGQENLCEALETDGRPCNFLLPSEGHTWCPRHARDLRDLSARWKQLEHDAERVEVVNSNTAQHKVVKLQSTVELRRRIRERFHTRGVDTTDYTQWIAKVERDTRALADSILKYNMKHRPTPEVPGNTTPHPSRTRSQDIMILQSPLDPRIPIGSLNGIPDDGSILILKNFSTDLCDEAIRRLYSIVPDLNDARRRCDSPMKGELRSDDGGKIVRSWFRIMVLNHSEAEALEHATRCKSIAEFLAGCQASQIETYCDFFENAWRPHAVQYLRVAICAGLLAGDKIKTIRLLGGVIPSTTDNLHMTKPSWDVLYRWFPTLLTPGTVASICSNFEDYTTICKLLMLGLYRDRWYDPASILSECAAGVYMGFLPTSKGDFTDMEQENDYVVQRESRNFLCGQMALGDSLTRDFLTELQKRTDRLYLVVYEGTKADATVHPTEPDIFVSRHRFAQTSEELDTAEWSTSMTLEDVKDRLRRRKASMYDQIVVDSWQFIVIDREVGLPFQLMDIVQDALLMLVGDPSPREIAKHLIQDIIPPFEQGLFLSETTVESSANLRYPAPPEVQYEGNRHRCHDPDSSLIAFHQRKATSEDNSRDTNRFVRRVIEDMERCNIISLVLEHEEPQTRPVVIQGSDGALDLYFPYEDSDPSSNPALPFPPKTSLLDFAHAFKQNHPNAIMAKGSLQTHYCAWPMPAIKSLGRSGSNFVTGEGHIYRWNAMPFDRPSSAHAWQYYIQHYINSKFPFVMFYLSTFVICAVDADDAEHNSATLLEEMEDRGWRITLPRVREWTASVEEMKLEVLFGGVGPA</sequence>
<evidence type="ECO:0000313" key="3">
    <source>
        <dbReference type="Proteomes" id="UP000799771"/>
    </source>
</evidence>
<evidence type="ECO:0000313" key="2">
    <source>
        <dbReference type="EMBL" id="KAF2123545.1"/>
    </source>
</evidence>
<feature type="compositionally biased region" description="Polar residues" evidence="1">
    <location>
        <begin position="1"/>
        <end position="14"/>
    </location>
</feature>
<reference evidence="2" key="1">
    <citation type="journal article" date="2020" name="Stud. Mycol.">
        <title>101 Dothideomycetes genomes: a test case for predicting lifestyles and emergence of pathogens.</title>
        <authorList>
            <person name="Haridas S."/>
            <person name="Albert R."/>
            <person name="Binder M."/>
            <person name="Bloem J."/>
            <person name="Labutti K."/>
            <person name="Salamov A."/>
            <person name="Andreopoulos B."/>
            <person name="Baker S."/>
            <person name="Barry K."/>
            <person name="Bills G."/>
            <person name="Bluhm B."/>
            <person name="Cannon C."/>
            <person name="Castanera R."/>
            <person name="Culley D."/>
            <person name="Daum C."/>
            <person name="Ezra D."/>
            <person name="Gonzalez J."/>
            <person name="Henrissat B."/>
            <person name="Kuo A."/>
            <person name="Liang C."/>
            <person name="Lipzen A."/>
            <person name="Lutzoni F."/>
            <person name="Magnuson J."/>
            <person name="Mondo S."/>
            <person name="Nolan M."/>
            <person name="Ohm R."/>
            <person name="Pangilinan J."/>
            <person name="Park H.-J."/>
            <person name="Ramirez L."/>
            <person name="Alfaro M."/>
            <person name="Sun H."/>
            <person name="Tritt A."/>
            <person name="Yoshinaga Y."/>
            <person name="Zwiers L.-H."/>
            <person name="Turgeon B."/>
            <person name="Goodwin S."/>
            <person name="Spatafora J."/>
            <person name="Crous P."/>
            <person name="Grigoriev I."/>
        </authorList>
    </citation>
    <scope>NUCLEOTIDE SEQUENCE</scope>
    <source>
        <strain evidence="2">CBS 119687</strain>
    </source>
</reference>
<dbReference type="RefSeq" id="XP_033517939.1">
    <property type="nucleotide sequence ID" value="XM_033672634.1"/>
</dbReference>
<dbReference type="AlphaFoldDB" id="A0A6A5ZWZ5"/>
<gene>
    <name evidence="2" type="ORF">P153DRAFT_426952</name>
</gene>
<accession>A0A6A5ZWZ5</accession>
<proteinExistence type="predicted"/>
<dbReference type="Proteomes" id="UP000799771">
    <property type="component" value="Unassembled WGS sequence"/>
</dbReference>